<comment type="caution">
    <text evidence="6">The sequence shown here is derived from an EMBL/GenBank/DDBJ whole genome shotgun (WGS) entry which is preliminary data.</text>
</comment>
<name>A0AAW1PWU6_9CHLO</name>
<comment type="subcellular location">
    <subcellularLocation>
        <location evidence="1">Cytoplasm</location>
    </subcellularLocation>
</comment>
<reference evidence="6 7" key="1">
    <citation type="journal article" date="2024" name="Nat. Commun.">
        <title>Phylogenomics reveals the evolutionary origins of lichenization in chlorophyte algae.</title>
        <authorList>
            <person name="Puginier C."/>
            <person name="Libourel C."/>
            <person name="Otte J."/>
            <person name="Skaloud P."/>
            <person name="Haon M."/>
            <person name="Grisel S."/>
            <person name="Petersen M."/>
            <person name="Berrin J.G."/>
            <person name="Delaux P.M."/>
            <person name="Dal Grande F."/>
            <person name="Keller J."/>
        </authorList>
    </citation>
    <scope>NUCLEOTIDE SEQUENCE [LARGE SCALE GENOMIC DNA]</scope>
    <source>
        <strain evidence="6 7">SAG 2036</strain>
    </source>
</reference>
<dbReference type="GO" id="GO:0005737">
    <property type="term" value="C:cytoplasm"/>
    <property type="evidence" value="ECO:0007669"/>
    <property type="project" value="UniProtKB-SubCell"/>
</dbReference>
<feature type="compositionally biased region" description="Polar residues" evidence="5">
    <location>
        <begin position="268"/>
        <end position="291"/>
    </location>
</feature>
<organism evidence="6 7">
    <name type="scientific">Symbiochloris irregularis</name>
    <dbReference type="NCBI Taxonomy" id="706552"/>
    <lineage>
        <taxon>Eukaryota</taxon>
        <taxon>Viridiplantae</taxon>
        <taxon>Chlorophyta</taxon>
        <taxon>core chlorophytes</taxon>
        <taxon>Trebouxiophyceae</taxon>
        <taxon>Trebouxiales</taxon>
        <taxon>Trebouxiaceae</taxon>
        <taxon>Symbiochloris</taxon>
    </lineage>
</organism>
<dbReference type="InterPro" id="IPR019369">
    <property type="entry name" value="Efm5/EEF1AKMT1"/>
</dbReference>
<evidence type="ECO:0000256" key="3">
    <source>
        <dbReference type="ARBA" id="ARBA00022603"/>
    </source>
</evidence>
<dbReference type="PANTHER" id="PTHR13200">
    <property type="entry name" value="EEF1A LYSINE METHYLTRANSFERASE 1"/>
    <property type="match status" value="1"/>
</dbReference>
<dbReference type="PROSITE" id="PS00092">
    <property type="entry name" value="N6_MTASE"/>
    <property type="match status" value="1"/>
</dbReference>
<dbReference type="PANTHER" id="PTHR13200:SF0">
    <property type="entry name" value="EEF1A LYSINE METHYLTRANSFERASE 1"/>
    <property type="match status" value="1"/>
</dbReference>
<keyword evidence="2" id="KW-0963">Cytoplasm</keyword>
<dbReference type="GO" id="GO:0003676">
    <property type="term" value="F:nucleic acid binding"/>
    <property type="evidence" value="ECO:0007669"/>
    <property type="project" value="InterPro"/>
</dbReference>
<evidence type="ECO:0000313" key="6">
    <source>
        <dbReference type="EMBL" id="KAK9813906.1"/>
    </source>
</evidence>
<evidence type="ECO:0000256" key="1">
    <source>
        <dbReference type="ARBA" id="ARBA00004496"/>
    </source>
</evidence>
<sequence length="346" mass="37442">MGRPAPRSEMMPDGAWASHTAAGGMASSFVEASPLRRSVQFDTNGDTSEEEPELSTAAQDALKALSFQEVEGETGGSEDLFREIWGLSQFWYSSETAAIIAREAVTAAGELGSIACIACPSLFRQIRAEYPNAPVRLFEYDPRFEVLGDFTLYDYKKPLDVPAELQGSFNVVVADPPYLSAECLDKAVQTMRCLGCSGGAGPADCFLLTGASMRLQAFHLLRLRPVVWRPQHRSKLGNEFLLYTTSQWSADRLQGWDAELDPAGGEGSNSHRSSVDTPVSTPRSKASTSGPRSRRSSVDEAAQLNALNGLRRTSYSAQGQGPKSLQRPSLSQLFGAEPPPAQKDGQ</sequence>
<dbReference type="InterPro" id="IPR041370">
    <property type="entry name" value="Mlase_EEF1AKMT1/ZCCHC4"/>
</dbReference>
<evidence type="ECO:0000256" key="5">
    <source>
        <dbReference type="SAM" id="MobiDB-lite"/>
    </source>
</evidence>
<feature type="region of interest" description="Disordered" evidence="5">
    <location>
        <begin position="257"/>
        <end position="346"/>
    </location>
</feature>
<evidence type="ECO:0000256" key="4">
    <source>
        <dbReference type="ARBA" id="ARBA00022679"/>
    </source>
</evidence>
<evidence type="ECO:0008006" key="8">
    <source>
        <dbReference type="Google" id="ProtNLM"/>
    </source>
</evidence>
<feature type="compositionally biased region" description="Polar residues" evidence="5">
    <location>
        <begin position="311"/>
        <end position="332"/>
    </location>
</feature>
<evidence type="ECO:0000313" key="7">
    <source>
        <dbReference type="Proteomes" id="UP001465755"/>
    </source>
</evidence>
<dbReference type="GO" id="GO:0016279">
    <property type="term" value="F:protein-lysine N-methyltransferase activity"/>
    <property type="evidence" value="ECO:0007669"/>
    <property type="project" value="InterPro"/>
</dbReference>
<gene>
    <name evidence="6" type="ORF">WJX73_004355</name>
</gene>
<dbReference type="InterPro" id="IPR002052">
    <property type="entry name" value="DNA_methylase_N6_adenine_CS"/>
</dbReference>
<keyword evidence="7" id="KW-1185">Reference proteome</keyword>
<dbReference type="GO" id="GO:0032259">
    <property type="term" value="P:methylation"/>
    <property type="evidence" value="ECO:0007669"/>
    <property type="project" value="UniProtKB-KW"/>
</dbReference>
<proteinExistence type="predicted"/>
<feature type="compositionally biased region" description="Pro residues" evidence="5">
    <location>
        <begin position="337"/>
        <end position="346"/>
    </location>
</feature>
<dbReference type="Proteomes" id="UP001465755">
    <property type="component" value="Unassembled WGS sequence"/>
</dbReference>
<evidence type="ECO:0000256" key="2">
    <source>
        <dbReference type="ARBA" id="ARBA00022490"/>
    </source>
</evidence>
<dbReference type="AlphaFoldDB" id="A0AAW1PWU6"/>
<keyword evidence="3" id="KW-0489">Methyltransferase</keyword>
<dbReference type="EMBL" id="JALJOQ010000002">
    <property type="protein sequence ID" value="KAK9813906.1"/>
    <property type="molecule type" value="Genomic_DNA"/>
</dbReference>
<keyword evidence="4" id="KW-0808">Transferase</keyword>
<dbReference type="Pfam" id="PF10237">
    <property type="entry name" value="N6-adenineMlase"/>
    <property type="match status" value="1"/>
</dbReference>
<accession>A0AAW1PWU6</accession>
<protein>
    <recommendedName>
        <fullName evidence="8">Protein-lysine N-methyltransferase</fullName>
    </recommendedName>
</protein>